<dbReference type="SUPFAM" id="SSF53474">
    <property type="entry name" value="alpha/beta-Hydrolases"/>
    <property type="match status" value="1"/>
</dbReference>
<evidence type="ECO:0000256" key="1">
    <source>
        <dbReference type="ARBA" id="ARBA00022801"/>
    </source>
</evidence>
<proteinExistence type="predicted"/>
<sequence length="371" mass="39049">MRILIVLFVLFTTAARAEGLLQGLVSEPLSVPVTIAGSELSLDGYVIRPDRPGRFPLVIMVHGTPSVDGEAFFREAARRSPVTFNNAAVAFAQRGYAAVAIMRRGFGRSGGTYAEDLPRPCDFLPGVRTSAEDVLAAITSLRQEPWVDGDHVVLLGHSTGSLAVTAAAAENPAGVVAILNFDGGRHGRSGTGQACKPDSLVDAVAALGRTARVPTLWLYAENDRVYGPALARQMFDAYSAAGAPAQLRMLPPFGSNGHDLVTLAPADVWFPTVEPFLAGLGLPIVPIIALPPTSTLPAPPNALPACQEAFARYLIRRSDAKAFAIASQGSCSSALGRTVDEAQQKAMADCKAQPHGEGCHLYAIGQDLVDK</sequence>
<keyword evidence="4" id="KW-1185">Reference proteome</keyword>
<gene>
    <name evidence="3" type="ORF">RSO01_15020</name>
</gene>
<keyword evidence="1" id="KW-0378">Hydrolase</keyword>
<reference evidence="3 4" key="1">
    <citation type="submission" date="2019-07" db="EMBL/GenBank/DDBJ databases">
        <title>Whole genome shotgun sequence of Reyranella soli NBRC 108950.</title>
        <authorList>
            <person name="Hosoyama A."/>
            <person name="Uohara A."/>
            <person name="Ohji S."/>
            <person name="Ichikawa N."/>
        </authorList>
    </citation>
    <scope>NUCLEOTIDE SEQUENCE [LARGE SCALE GENOMIC DNA]</scope>
    <source>
        <strain evidence="3 4">NBRC 108950</strain>
    </source>
</reference>
<organism evidence="3 4">
    <name type="scientific">Reyranella soli</name>
    <dbReference type="NCBI Taxonomy" id="1230389"/>
    <lineage>
        <taxon>Bacteria</taxon>
        <taxon>Pseudomonadati</taxon>
        <taxon>Pseudomonadota</taxon>
        <taxon>Alphaproteobacteria</taxon>
        <taxon>Hyphomicrobiales</taxon>
        <taxon>Reyranellaceae</taxon>
        <taxon>Reyranella</taxon>
    </lineage>
</organism>
<dbReference type="RefSeq" id="WP_147147789.1">
    <property type="nucleotide sequence ID" value="NZ_BKAJ01000030.1"/>
</dbReference>
<dbReference type="OrthoDB" id="7839439at2"/>
<dbReference type="Pfam" id="PF12146">
    <property type="entry name" value="Hydrolase_4"/>
    <property type="match status" value="1"/>
</dbReference>
<dbReference type="PANTHER" id="PTHR22946">
    <property type="entry name" value="DIENELACTONE HYDROLASE DOMAIN-CONTAINING PROTEIN-RELATED"/>
    <property type="match status" value="1"/>
</dbReference>
<evidence type="ECO:0000313" key="4">
    <source>
        <dbReference type="Proteomes" id="UP000321058"/>
    </source>
</evidence>
<dbReference type="Gene3D" id="3.40.50.1820">
    <property type="entry name" value="alpha/beta hydrolase"/>
    <property type="match status" value="1"/>
</dbReference>
<protein>
    <recommendedName>
        <fullName evidence="2">Serine aminopeptidase S33 domain-containing protein</fullName>
    </recommendedName>
</protein>
<dbReference type="InterPro" id="IPR022742">
    <property type="entry name" value="Hydrolase_4"/>
</dbReference>
<comment type="caution">
    <text evidence="3">The sequence shown here is derived from an EMBL/GenBank/DDBJ whole genome shotgun (WGS) entry which is preliminary data.</text>
</comment>
<dbReference type="AlphaFoldDB" id="A0A512N5S6"/>
<dbReference type="InterPro" id="IPR029058">
    <property type="entry name" value="AB_hydrolase_fold"/>
</dbReference>
<feature type="domain" description="Serine aminopeptidase S33" evidence="2">
    <location>
        <begin position="84"/>
        <end position="176"/>
    </location>
</feature>
<evidence type="ECO:0000313" key="3">
    <source>
        <dbReference type="EMBL" id="GEP54336.1"/>
    </source>
</evidence>
<evidence type="ECO:0000259" key="2">
    <source>
        <dbReference type="Pfam" id="PF12146"/>
    </source>
</evidence>
<dbReference type="InterPro" id="IPR050261">
    <property type="entry name" value="FrsA_esterase"/>
</dbReference>
<accession>A0A512N5S6</accession>
<name>A0A512N5S6_9HYPH</name>
<dbReference type="Proteomes" id="UP000321058">
    <property type="component" value="Unassembled WGS sequence"/>
</dbReference>
<dbReference type="EMBL" id="BKAJ01000030">
    <property type="protein sequence ID" value="GEP54336.1"/>
    <property type="molecule type" value="Genomic_DNA"/>
</dbReference>
<dbReference type="GO" id="GO:0052689">
    <property type="term" value="F:carboxylic ester hydrolase activity"/>
    <property type="evidence" value="ECO:0007669"/>
    <property type="project" value="UniProtKB-ARBA"/>
</dbReference>
<dbReference type="PANTHER" id="PTHR22946:SF9">
    <property type="entry name" value="POLYKETIDE TRANSFERASE AF380"/>
    <property type="match status" value="1"/>
</dbReference>